<name>A0A8S3XEG5_PARAO</name>
<evidence type="ECO:0000313" key="3">
    <source>
        <dbReference type="Proteomes" id="UP000691718"/>
    </source>
</evidence>
<organism evidence="2 3">
    <name type="scientific">Parnassius apollo</name>
    <name type="common">Apollo butterfly</name>
    <name type="synonym">Papilio apollo</name>
    <dbReference type="NCBI Taxonomy" id="110799"/>
    <lineage>
        <taxon>Eukaryota</taxon>
        <taxon>Metazoa</taxon>
        <taxon>Ecdysozoa</taxon>
        <taxon>Arthropoda</taxon>
        <taxon>Hexapoda</taxon>
        <taxon>Insecta</taxon>
        <taxon>Pterygota</taxon>
        <taxon>Neoptera</taxon>
        <taxon>Endopterygota</taxon>
        <taxon>Lepidoptera</taxon>
        <taxon>Glossata</taxon>
        <taxon>Ditrysia</taxon>
        <taxon>Papilionoidea</taxon>
        <taxon>Papilionidae</taxon>
        <taxon>Parnassiinae</taxon>
        <taxon>Parnassini</taxon>
        <taxon>Parnassius</taxon>
        <taxon>Parnassius</taxon>
    </lineage>
</organism>
<dbReference type="AlphaFoldDB" id="A0A8S3XEG5"/>
<evidence type="ECO:0000313" key="2">
    <source>
        <dbReference type="EMBL" id="CAG5019916.1"/>
    </source>
</evidence>
<keyword evidence="1" id="KW-0812">Transmembrane</keyword>
<dbReference type="EMBL" id="CAJQZP010001133">
    <property type="protein sequence ID" value="CAG5019916.1"/>
    <property type="molecule type" value="Genomic_DNA"/>
</dbReference>
<gene>
    <name evidence="2" type="ORF">PAPOLLO_LOCUS17167</name>
</gene>
<proteinExistence type="predicted"/>
<dbReference type="Proteomes" id="UP000691718">
    <property type="component" value="Unassembled WGS sequence"/>
</dbReference>
<accession>A0A8S3XEG5</accession>
<keyword evidence="1" id="KW-1133">Transmembrane helix</keyword>
<keyword evidence="1" id="KW-0472">Membrane</keyword>
<feature type="transmembrane region" description="Helical" evidence="1">
    <location>
        <begin position="41"/>
        <end position="65"/>
    </location>
</feature>
<protein>
    <submittedName>
        <fullName evidence="2">(apollo) hypothetical protein</fullName>
    </submittedName>
</protein>
<reference evidence="2" key="1">
    <citation type="submission" date="2021-04" db="EMBL/GenBank/DDBJ databases">
        <authorList>
            <person name="Tunstrom K."/>
        </authorList>
    </citation>
    <scope>NUCLEOTIDE SEQUENCE</scope>
</reference>
<keyword evidence="3" id="KW-1185">Reference proteome</keyword>
<sequence>MLSQDRGVARLHVGRPPLLRHTLVIKGLIGSQSHPTHMTDYYLLVVLAGSVMLSFLAAGALWLCVEAPVAGLVRAARTRTGGSGWRGNKLFY</sequence>
<comment type="caution">
    <text evidence="2">The sequence shown here is derived from an EMBL/GenBank/DDBJ whole genome shotgun (WGS) entry which is preliminary data.</text>
</comment>
<dbReference type="OrthoDB" id="10265389at2759"/>
<evidence type="ECO:0000256" key="1">
    <source>
        <dbReference type="SAM" id="Phobius"/>
    </source>
</evidence>